<dbReference type="PANTHER" id="PTHR12049:SF7">
    <property type="entry name" value="PROTEIN ARGININE METHYLTRANSFERASE NDUFAF7, MITOCHONDRIAL"/>
    <property type="match status" value="1"/>
</dbReference>
<dbReference type="InterPro" id="IPR003788">
    <property type="entry name" value="NDUFAF7"/>
</dbReference>
<keyword evidence="2 3" id="KW-0808">Transferase</keyword>
<dbReference type="Gene3D" id="3.40.50.12710">
    <property type="match status" value="1"/>
</dbReference>
<evidence type="ECO:0000256" key="2">
    <source>
        <dbReference type="ARBA" id="ARBA00022679"/>
    </source>
</evidence>
<evidence type="ECO:0000256" key="1">
    <source>
        <dbReference type="ARBA" id="ARBA00022603"/>
    </source>
</evidence>
<proteinExistence type="predicted"/>
<reference evidence="3 4" key="1">
    <citation type="submission" date="2021-08" db="EMBL/GenBank/DDBJ databases">
        <authorList>
            <person name="Tuo L."/>
        </authorList>
    </citation>
    <scope>NUCLEOTIDE SEQUENCE [LARGE SCALE GENOMIC DNA]</scope>
    <source>
        <strain evidence="3 4">JCM 31229</strain>
    </source>
</reference>
<protein>
    <submittedName>
        <fullName evidence="3">SAM-dependent methyltransferase</fullName>
        <ecNumber evidence="3">2.1.1.-</ecNumber>
    </submittedName>
</protein>
<dbReference type="GO" id="GO:0008168">
    <property type="term" value="F:methyltransferase activity"/>
    <property type="evidence" value="ECO:0007669"/>
    <property type="project" value="UniProtKB-KW"/>
</dbReference>
<accession>A0ABS7PR16</accession>
<comment type="caution">
    <text evidence="3">The sequence shown here is derived from an EMBL/GenBank/DDBJ whole genome shotgun (WGS) entry which is preliminary data.</text>
</comment>
<dbReference type="InterPro" id="IPR038375">
    <property type="entry name" value="NDUFAF7_sf"/>
</dbReference>
<dbReference type="SUPFAM" id="SSF53335">
    <property type="entry name" value="S-adenosyl-L-methionine-dependent methyltransferases"/>
    <property type="match status" value="1"/>
</dbReference>
<sequence>MAEANAHYYATRDPLGAAGDFVTAPEISQMFGELVGLWLADLWMRAGSPGNVHYIELGPGRGTLAADALRAMRSVGLEPPVHFVETSPALREAQATRVPQAKWHDSVATLPGDGPVFVVANEFFDALPVRQLVASGTGWRERTVAFADGAFAPDLGDTVPDSLLPEALVGAAMDTIVESCPAARAICAELSARIADQGGAAIVIDYGHQGPAAGDTLQAVRRHDYADPFADPGERDLTAHVDFTALAREGRAAGLKVSGPAGQGEWLERLGLSARASALAAAQPASAAEIALAKDRLAGPDQMGTLFKALALVAPDWPDPEGFV</sequence>
<dbReference type="InterPro" id="IPR029063">
    <property type="entry name" value="SAM-dependent_MTases_sf"/>
</dbReference>
<name>A0ABS7PR16_9SPHN</name>
<gene>
    <name evidence="3" type="ORF">K7G82_15855</name>
</gene>
<dbReference type="PANTHER" id="PTHR12049">
    <property type="entry name" value="PROTEIN ARGININE METHYLTRANSFERASE NDUFAF7, MITOCHONDRIAL"/>
    <property type="match status" value="1"/>
</dbReference>
<keyword evidence="4" id="KW-1185">Reference proteome</keyword>
<dbReference type="EMBL" id="JAINVV010000007">
    <property type="protein sequence ID" value="MBY8823780.1"/>
    <property type="molecule type" value="Genomic_DNA"/>
</dbReference>
<organism evidence="3 4">
    <name type="scientific">Sphingomonas colocasiae</name>
    <dbReference type="NCBI Taxonomy" id="1848973"/>
    <lineage>
        <taxon>Bacteria</taxon>
        <taxon>Pseudomonadati</taxon>
        <taxon>Pseudomonadota</taxon>
        <taxon>Alphaproteobacteria</taxon>
        <taxon>Sphingomonadales</taxon>
        <taxon>Sphingomonadaceae</taxon>
        <taxon>Sphingomonas</taxon>
    </lineage>
</organism>
<dbReference type="GO" id="GO:0032259">
    <property type="term" value="P:methylation"/>
    <property type="evidence" value="ECO:0007669"/>
    <property type="project" value="UniProtKB-KW"/>
</dbReference>
<keyword evidence="1 3" id="KW-0489">Methyltransferase</keyword>
<dbReference type="Proteomes" id="UP000706039">
    <property type="component" value="Unassembled WGS sequence"/>
</dbReference>
<evidence type="ECO:0000313" key="4">
    <source>
        <dbReference type="Proteomes" id="UP000706039"/>
    </source>
</evidence>
<dbReference type="EC" id="2.1.1.-" evidence="3"/>
<evidence type="ECO:0000313" key="3">
    <source>
        <dbReference type="EMBL" id="MBY8823780.1"/>
    </source>
</evidence>
<dbReference type="Pfam" id="PF02636">
    <property type="entry name" value="Methyltransf_28"/>
    <property type="match status" value="1"/>
</dbReference>